<evidence type="ECO:0000256" key="3">
    <source>
        <dbReference type="ARBA" id="ARBA00023163"/>
    </source>
</evidence>
<dbReference type="Gene3D" id="1.10.260.40">
    <property type="entry name" value="lambda repressor-like DNA-binding domains"/>
    <property type="match status" value="1"/>
</dbReference>
<dbReference type="PROSITE" id="PS50943">
    <property type="entry name" value="HTH_CROC1"/>
    <property type="match status" value="1"/>
</dbReference>
<dbReference type="InterPro" id="IPR047761">
    <property type="entry name" value="NadS-like"/>
</dbReference>
<organism evidence="5 6">
    <name type="scientific">Corallincola platygyrae</name>
    <dbReference type="NCBI Taxonomy" id="1193278"/>
    <lineage>
        <taxon>Bacteria</taxon>
        <taxon>Pseudomonadati</taxon>
        <taxon>Pseudomonadota</taxon>
        <taxon>Gammaproteobacteria</taxon>
        <taxon>Alteromonadales</taxon>
        <taxon>Psychromonadaceae</taxon>
        <taxon>Corallincola</taxon>
    </lineage>
</organism>
<dbReference type="InterPro" id="IPR001387">
    <property type="entry name" value="Cro/C1-type_HTH"/>
</dbReference>
<dbReference type="CDD" id="cd00093">
    <property type="entry name" value="HTH_XRE"/>
    <property type="match status" value="1"/>
</dbReference>
<gene>
    <name evidence="5" type="primary">nadS</name>
    <name evidence="5" type="ORF">ACFSJ3_15700</name>
</gene>
<dbReference type="RefSeq" id="WP_345340604.1">
    <property type="nucleotide sequence ID" value="NZ_BAABLI010000015.1"/>
</dbReference>
<keyword evidence="1" id="KW-0805">Transcription regulation</keyword>
<name>A0ABW4XQS7_9GAMM</name>
<evidence type="ECO:0000256" key="1">
    <source>
        <dbReference type="ARBA" id="ARBA00023015"/>
    </source>
</evidence>
<dbReference type="PANTHER" id="PTHR36511:SF3">
    <property type="entry name" value="ANTITOXIN HIGA-2"/>
    <property type="match status" value="1"/>
</dbReference>
<keyword evidence="3" id="KW-0804">Transcription</keyword>
<dbReference type="PANTHER" id="PTHR36511">
    <property type="entry name" value="MERR FAMILY BACTERIAL REGULATORY PROTEIN"/>
    <property type="match status" value="1"/>
</dbReference>
<dbReference type="EMBL" id="JBHUHT010000017">
    <property type="protein sequence ID" value="MFD2097443.1"/>
    <property type="molecule type" value="Genomic_DNA"/>
</dbReference>
<keyword evidence="2" id="KW-0238">DNA-binding</keyword>
<reference evidence="6" key="1">
    <citation type="journal article" date="2019" name="Int. J. Syst. Evol. Microbiol.">
        <title>The Global Catalogue of Microorganisms (GCM) 10K type strain sequencing project: providing services to taxonomists for standard genome sequencing and annotation.</title>
        <authorList>
            <consortium name="The Broad Institute Genomics Platform"/>
            <consortium name="The Broad Institute Genome Sequencing Center for Infectious Disease"/>
            <person name="Wu L."/>
            <person name="Ma J."/>
        </authorList>
    </citation>
    <scope>NUCLEOTIDE SEQUENCE [LARGE SCALE GENOMIC DNA]</scope>
    <source>
        <strain evidence="6">CGMCC 1.10992</strain>
    </source>
</reference>
<dbReference type="SUPFAM" id="SSF47413">
    <property type="entry name" value="lambda repressor-like DNA-binding domains"/>
    <property type="match status" value="1"/>
</dbReference>
<evidence type="ECO:0000313" key="6">
    <source>
        <dbReference type="Proteomes" id="UP001597380"/>
    </source>
</evidence>
<dbReference type="InterPro" id="IPR010982">
    <property type="entry name" value="Lambda_DNA-bd_dom_sf"/>
</dbReference>
<accession>A0ABW4XQS7</accession>
<proteinExistence type="predicted"/>
<feature type="domain" description="HTH cro/C1-type" evidence="4">
    <location>
        <begin position="35"/>
        <end position="88"/>
    </location>
</feature>
<dbReference type="InterPro" id="IPR052359">
    <property type="entry name" value="HTH-type_reg/antitoxin"/>
</dbReference>
<protein>
    <submittedName>
        <fullName evidence="5">NadS family protein</fullName>
    </submittedName>
</protein>
<evidence type="ECO:0000259" key="4">
    <source>
        <dbReference type="PROSITE" id="PS50943"/>
    </source>
</evidence>
<comment type="caution">
    <text evidence="5">The sequence shown here is derived from an EMBL/GenBank/DDBJ whole genome shotgun (WGS) entry which is preliminary data.</text>
</comment>
<evidence type="ECO:0000313" key="5">
    <source>
        <dbReference type="EMBL" id="MFD2097443.1"/>
    </source>
</evidence>
<dbReference type="Proteomes" id="UP001597380">
    <property type="component" value="Unassembled WGS sequence"/>
</dbReference>
<keyword evidence="6" id="KW-1185">Reference proteome</keyword>
<sequence>MDLFKELKASLEEAIEIQQENREASRVYRYELIDVKALRNRLGVSQLQFSTALGASLDTVKSWESRRRNPTGIAAKILFAIDKNPTIFHELALH</sequence>
<dbReference type="SMART" id="SM00530">
    <property type="entry name" value="HTH_XRE"/>
    <property type="match status" value="1"/>
</dbReference>
<dbReference type="NCBIfam" id="NF041265">
    <property type="entry name" value="NadS"/>
    <property type="match status" value="1"/>
</dbReference>
<evidence type="ECO:0000256" key="2">
    <source>
        <dbReference type="ARBA" id="ARBA00023125"/>
    </source>
</evidence>
<dbReference type="Pfam" id="PF01381">
    <property type="entry name" value="HTH_3"/>
    <property type="match status" value="1"/>
</dbReference>